<dbReference type="EMBL" id="BOOC01000049">
    <property type="protein sequence ID" value="GIH43979.1"/>
    <property type="molecule type" value="Genomic_DNA"/>
</dbReference>
<dbReference type="PANTHER" id="PTHR36220">
    <property type="entry name" value="UNNAMED PRODUCT"/>
    <property type="match status" value="1"/>
</dbReference>
<dbReference type="SMART" id="SM00191">
    <property type="entry name" value="Int_alpha"/>
    <property type="match status" value="4"/>
</dbReference>
<protein>
    <recommendedName>
        <fullName evidence="7">FG-GAP repeat protein</fullName>
    </recommendedName>
</protein>
<feature type="chain" id="PRO_5045276806" description="FG-GAP repeat protein" evidence="4">
    <location>
        <begin position="25"/>
        <end position="479"/>
    </location>
</feature>
<dbReference type="PANTHER" id="PTHR36220:SF1">
    <property type="entry name" value="GAMMA TUBULIN COMPLEX COMPONENT C-TERMINAL DOMAIN-CONTAINING PROTEIN"/>
    <property type="match status" value="1"/>
</dbReference>
<keyword evidence="3" id="KW-0325">Glycoprotein</keyword>
<evidence type="ECO:0000256" key="1">
    <source>
        <dbReference type="ARBA" id="ARBA00022729"/>
    </source>
</evidence>
<evidence type="ECO:0000256" key="3">
    <source>
        <dbReference type="ARBA" id="ARBA00023180"/>
    </source>
</evidence>
<keyword evidence="1 4" id="KW-0732">Signal</keyword>
<dbReference type="Gene3D" id="2.130.10.130">
    <property type="entry name" value="Integrin alpha, N-terminal"/>
    <property type="match status" value="2"/>
</dbReference>
<dbReference type="PROSITE" id="PS51470">
    <property type="entry name" value="FG_GAP"/>
    <property type="match status" value="1"/>
</dbReference>
<keyword evidence="6" id="KW-1185">Reference proteome</keyword>
<sequence>MRRPSVLAAVAALILFAALPPAGASPALARTDGCAGAGAADFDGDGTDDAVAGDPFAGVGGLAGAGAVHVLLDAGRGGVLALHAPVPSAGAAFGWSVRTAHVDADRCLDVIVGAPYADQDGTRDAGAAYVVFGTPSGTPRVAALRPDPERDAHFGWSVAAAELGEGGALVAVGVPHADSDGERDSGAIDLFRVRETPERLARITQDSDGVIGNSEAGDMYGWAVALGRLGGRPDDLDLAVGVPYENDDGAGRQVDTGRIDAGMVGVVFDVITARGHYGSVKWDLRQATDAVRESSGDRFGYALDYAEWKGDGYLAATAPLTDGDTKDSGLVQVFVRRGAGQLAPLRALGPVSAWSLAWWDAGGVLSLAAGAPYAPSGPAREAGVVRAFADAGQSAANGQLVAGSGGRQLAVGSAAYEHLGAAVTDVGGATPFTPGRTLLAGAPDHGPTGAVALLDGGRATYRPPGTGVSSADLGAAVAG</sequence>
<evidence type="ECO:0008006" key="7">
    <source>
        <dbReference type="Google" id="ProtNLM"/>
    </source>
</evidence>
<dbReference type="InterPro" id="IPR028994">
    <property type="entry name" value="Integrin_alpha_N"/>
</dbReference>
<evidence type="ECO:0000313" key="6">
    <source>
        <dbReference type="Proteomes" id="UP000603904"/>
    </source>
</evidence>
<accession>A0ABQ4GA63</accession>
<dbReference type="Proteomes" id="UP000603904">
    <property type="component" value="Unassembled WGS sequence"/>
</dbReference>
<dbReference type="InterPro" id="IPR013519">
    <property type="entry name" value="Int_alpha_beta-p"/>
</dbReference>
<proteinExistence type="predicted"/>
<dbReference type="Pfam" id="PF01839">
    <property type="entry name" value="FG-GAP"/>
    <property type="match status" value="1"/>
</dbReference>
<comment type="caution">
    <text evidence="5">The sequence shown here is derived from an EMBL/GenBank/DDBJ whole genome shotgun (WGS) entry which is preliminary data.</text>
</comment>
<keyword evidence="2" id="KW-0677">Repeat</keyword>
<evidence type="ECO:0000256" key="4">
    <source>
        <dbReference type="SAM" id="SignalP"/>
    </source>
</evidence>
<evidence type="ECO:0000313" key="5">
    <source>
        <dbReference type="EMBL" id="GIH43979.1"/>
    </source>
</evidence>
<organism evidence="5 6">
    <name type="scientific">Microbispora corallina</name>
    <dbReference type="NCBI Taxonomy" id="83302"/>
    <lineage>
        <taxon>Bacteria</taxon>
        <taxon>Bacillati</taxon>
        <taxon>Actinomycetota</taxon>
        <taxon>Actinomycetes</taxon>
        <taxon>Streptosporangiales</taxon>
        <taxon>Streptosporangiaceae</taxon>
        <taxon>Microbispora</taxon>
    </lineage>
</organism>
<gene>
    <name evidence="5" type="ORF">Mco01_69790</name>
</gene>
<dbReference type="RefSeq" id="WP_204061012.1">
    <property type="nucleotide sequence ID" value="NZ_BAAAGP010000026.1"/>
</dbReference>
<dbReference type="InterPro" id="IPR013517">
    <property type="entry name" value="FG-GAP"/>
</dbReference>
<evidence type="ECO:0000256" key="2">
    <source>
        <dbReference type="ARBA" id="ARBA00022737"/>
    </source>
</evidence>
<feature type="signal peptide" evidence="4">
    <location>
        <begin position="1"/>
        <end position="24"/>
    </location>
</feature>
<name>A0ABQ4GA63_9ACTN</name>
<reference evidence="5 6" key="1">
    <citation type="submission" date="2021-01" db="EMBL/GenBank/DDBJ databases">
        <title>Whole genome shotgun sequence of Microbispora corallina NBRC 16416.</title>
        <authorList>
            <person name="Komaki H."/>
            <person name="Tamura T."/>
        </authorList>
    </citation>
    <scope>NUCLEOTIDE SEQUENCE [LARGE SCALE GENOMIC DNA]</scope>
    <source>
        <strain evidence="5 6">NBRC 16416</strain>
    </source>
</reference>
<dbReference type="SUPFAM" id="SSF69318">
    <property type="entry name" value="Integrin alpha N-terminal domain"/>
    <property type="match status" value="2"/>
</dbReference>